<evidence type="ECO:0000259" key="8">
    <source>
        <dbReference type="PROSITE" id="PS51192"/>
    </source>
</evidence>
<evidence type="ECO:0000256" key="5">
    <source>
        <dbReference type="ARBA" id="ARBA00038437"/>
    </source>
</evidence>
<sequence length="427" mass="47202">MNLDEKIISALKDLDYEEATEIQKKAIPIALKRRDILAAAQSGTGKTAAFLLPILAELLETKQTKTILRTLILVPTRELASQISKAVEDFSKYMDISSLAMVGGVSTKDQEKKIAKGIDILVATSGRLMEHLKNGTVDLSSVTTVVIDEVDTMLDMGFLEDIEKILPNVGPKRQIMMFSATMNQNVKKLAKEFLKDPVVIEVAQQRSAVKIIDQQIVLVDEANKAAALSYIIGSNNYSQVLVFVNMKIEADTLVEHLELDGLTAGCIHGDVRQTARAKVMRKFKSGDIRVLVATDIAARGIDIQLLPIVVNYALPETTADYTHRIGRTGRAGNPGIALTLLSVKDYKMMIEIEKDLIINIPRREIEGFEATEKKPRLFKARPKQLSVKMAEAKKAAKKSGFAKNTIAKDVKKKKTTKRDANRSFAKK</sequence>
<dbReference type="Pfam" id="PF00271">
    <property type="entry name" value="Helicase_C"/>
    <property type="match status" value="1"/>
</dbReference>
<keyword evidence="1" id="KW-0547">Nucleotide-binding</keyword>
<dbReference type="InterPro" id="IPR014001">
    <property type="entry name" value="Helicase_ATP-bd"/>
</dbReference>
<evidence type="ECO:0000259" key="10">
    <source>
        <dbReference type="PROSITE" id="PS51195"/>
    </source>
</evidence>
<dbReference type="InterPro" id="IPR050079">
    <property type="entry name" value="DEAD_box_RNA_helicase"/>
</dbReference>
<dbReference type="CDD" id="cd00268">
    <property type="entry name" value="DEADc"/>
    <property type="match status" value="1"/>
</dbReference>
<dbReference type="Pfam" id="PF00270">
    <property type="entry name" value="DEAD"/>
    <property type="match status" value="1"/>
</dbReference>
<keyword evidence="2" id="KW-0378">Hydrolase</keyword>
<accession>A0A6M8EWL0</accession>
<dbReference type="InterPro" id="IPR027417">
    <property type="entry name" value="P-loop_NTPase"/>
</dbReference>
<feature type="domain" description="Helicase C-terminal" evidence="9">
    <location>
        <begin position="211"/>
        <end position="376"/>
    </location>
</feature>
<dbReference type="GO" id="GO:0003676">
    <property type="term" value="F:nucleic acid binding"/>
    <property type="evidence" value="ECO:0007669"/>
    <property type="project" value="InterPro"/>
</dbReference>
<name>A0A6M8EWL0_9BACT</name>
<keyword evidence="4" id="KW-0067">ATP-binding</keyword>
<dbReference type="GO" id="GO:0005524">
    <property type="term" value="F:ATP binding"/>
    <property type="evidence" value="ECO:0007669"/>
    <property type="project" value="UniProtKB-KW"/>
</dbReference>
<gene>
    <name evidence="11" type="ORF">AACT_1756</name>
</gene>
<evidence type="ECO:0000256" key="4">
    <source>
        <dbReference type="ARBA" id="ARBA00022840"/>
    </source>
</evidence>
<dbReference type="InterPro" id="IPR011545">
    <property type="entry name" value="DEAD/DEAH_box_helicase_dom"/>
</dbReference>
<dbReference type="AlphaFoldDB" id="A0A6M8EWL0"/>
<dbReference type="GO" id="GO:0005829">
    <property type="term" value="C:cytosol"/>
    <property type="evidence" value="ECO:0007669"/>
    <property type="project" value="TreeGrafter"/>
</dbReference>
<evidence type="ECO:0000313" key="11">
    <source>
        <dbReference type="EMBL" id="QKE28907.1"/>
    </source>
</evidence>
<dbReference type="InterPro" id="IPR001650">
    <property type="entry name" value="Helicase_C-like"/>
</dbReference>
<evidence type="ECO:0000256" key="3">
    <source>
        <dbReference type="ARBA" id="ARBA00022806"/>
    </source>
</evidence>
<dbReference type="PROSITE" id="PS51192">
    <property type="entry name" value="HELICASE_ATP_BIND_1"/>
    <property type="match status" value="1"/>
</dbReference>
<dbReference type="Proteomes" id="UP000503483">
    <property type="component" value="Chromosome"/>
</dbReference>
<dbReference type="GO" id="GO:0003724">
    <property type="term" value="F:RNA helicase activity"/>
    <property type="evidence" value="ECO:0007669"/>
    <property type="project" value="InterPro"/>
</dbReference>
<keyword evidence="12" id="KW-1185">Reference proteome</keyword>
<comment type="similarity">
    <text evidence="5">Belongs to the DEAD box helicase family.</text>
</comment>
<feature type="short sequence motif" description="Q motif" evidence="6">
    <location>
        <begin position="1"/>
        <end position="24"/>
    </location>
</feature>
<dbReference type="InterPro" id="IPR014014">
    <property type="entry name" value="RNA_helicase_DEAD_Q_motif"/>
</dbReference>
<evidence type="ECO:0000256" key="6">
    <source>
        <dbReference type="PROSITE-ProRule" id="PRU00552"/>
    </source>
</evidence>
<dbReference type="PROSITE" id="PS51195">
    <property type="entry name" value="Q_MOTIF"/>
    <property type="match status" value="1"/>
</dbReference>
<organism evidence="11 12">
    <name type="scientific">Arcobacter acticola</name>
    <dbReference type="NCBI Taxonomy" id="1849015"/>
    <lineage>
        <taxon>Bacteria</taxon>
        <taxon>Pseudomonadati</taxon>
        <taxon>Campylobacterota</taxon>
        <taxon>Epsilonproteobacteria</taxon>
        <taxon>Campylobacterales</taxon>
        <taxon>Arcobacteraceae</taxon>
        <taxon>Arcobacter</taxon>
    </lineage>
</organism>
<keyword evidence="3 11" id="KW-0347">Helicase</keyword>
<feature type="domain" description="DEAD-box RNA helicase Q" evidence="10">
    <location>
        <begin position="1"/>
        <end position="24"/>
    </location>
</feature>
<feature type="domain" description="Helicase ATP-binding" evidence="8">
    <location>
        <begin position="27"/>
        <end position="200"/>
    </location>
</feature>
<evidence type="ECO:0000313" key="12">
    <source>
        <dbReference type="Proteomes" id="UP000503483"/>
    </source>
</evidence>
<evidence type="ECO:0000256" key="7">
    <source>
        <dbReference type="SAM" id="MobiDB-lite"/>
    </source>
</evidence>
<dbReference type="SMART" id="SM00487">
    <property type="entry name" value="DEXDc"/>
    <property type="match status" value="1"/>
</dbReference>
<dbReference type="GO" id="GO:0016787">
    <property type="term" value="F:hydrolase activity"/>
    <property type="evidence" value="ECO:0007669"/>
    <property type="project" value="UniProtKB-KW"/>
</dbReference>
<dbReference type="Gene3D" id="3.40.50.300">
    <property type="entry name" value="P-loop containing nucleotide triphosphate hydrolases"/>
    <property type="match status" value="2"/>
</dbReference>
<evidence type="ECO:0000259" key="9">
    <source>
        <dbReference type="PROSITE" id="PS51194"/>
    </source>
</evidence>
<dbReference type="PROSITE" id="PS51194">
    <property type="entry name" value="HELICASE_CTER"/>
    <property type="match status" value="1"/>
</dbReference>
<dbReference type="SUPFAM" id="SSF52540">
    <property type="entry name" value="P-loop containing nucleoside triphosphate hydrolases"/>
    <property type="match status" value="1"/>
</dbReference>
<dbReference type="KEGG" id="paco:AACT_1756"/>
<dbReference type="CDD" id="cd18787">
    <property type="entry name" value="SF2_C_DEAD"/>
    <property type="match status" value="1"/>
</dbReference>
<dbReference type="PANTHER" id="PTHR47959:SF13">
    <property type="entry name" value="ATP-DEPENDENT RNA HELICASE RHLE"/>
    <property type="match status" value="1"/>
</dbReference>
<reference evidence="11 12" key="1">
    <citation type="submission" date="2019-08" db="EMBL/GenBank/DDBJ databases">
        <title>Complete genome sequence of Arcobacter acticola.</title>
        <authorList>
            <person name="Miller W."/>
        </authorList>
    </citation>
    <scope>NUCLEOTIDE SEQUENCE [LARGE SCALE GENOMIC DNA]</scope>
    <source>
        <strain evidence="11 12">KCTC 52212</strain>
    </source>
</reference>
<dbReference type="PANTHER" id="PTHR47959">
    <property type="entry name" value="ATP-DEPENDENT RNA HELICASE RHLE-RELATED"/>
    <property type="match status" value="1"/>
</dbReference>
<feature type="region of interest" description="Disordered" evidence="7">
    <location>
        <begin position="406"/>
        <end position="427"/>
    </location>
</feature>
<dbReference type="RefSeq" id="WP_172126463.1">
    <property type="nucleotide sequence ID" value="NZ_CP042652.1"/>
</dbReference>
<evidence type="ECO:0000256" key="2">
    <source>
        <dbReference type="ARBA" id="ARBA00022801"/>
    </source>
</evidence>
<dbReference type="SMART" id="SM00490">
    <property type="entry name" value="HELICc"/>
    <property type="match status" value="1"/>
</dbReference>
<proteinExistence type="inferred from homology"/>
<evidence type="ECO:0000256" key="1">
    <source>
        <dbReference type="ARBA" id="ARBA00022741"/>
    </source>
</evidence>
<dbReference type="EMBL" id="CP042652">
    <property type="protein sequence ID" value="QKE28907.1"/>
    <property type="molecule type" value="Genomic_DNA"/>
</dbReference>
<dbReference type="InterPro" id="IPR044742">
    <property type="entry name" value="DEAD/DEAH_RhlB"/>
</dbReference>
<protein>
    <submittedName>
        <fullName evidence="11">DEAD-box ATP-dependent RNA helicase</fullName>
    </submittedName>
</protein>